<evidence type="ECO:0000313" key="3">
    <source>
        <dbReference type="EMBL" id="PWK86759.1"/>
    </source>
</evidence>
<dbReference type="Proteomes" id="UP000245812">
    <property type="component" value="Unassembled WGS sequence"/>
</dbReference>
<dbReference type="AlphaFoldDB" id="A0A316I1A1"/>
<accession>A0A316I1A1</accession>
<evidence type="ECO:0000256" key="1">
    <source>
        <dbReference type="SAM" id="Phobius"/>
    </source>
</evidence>
<reference evidence="3 4" key="1">
    <citation type="submission" date="2018-05" db="EMBL/GenBank/DDBJ databases">
        <title>Genomic Encyclopedia of Type Strains, Phase IV (KMG-IV): sequencing the most valuable type-strain genomes for metagenomic binning, comparative biology and taxonomic classification.</title>
        <authorList>
            <person name="Goeker M."/>
        </authorList>
    </citation>
    <scope>NUCLEOTIDE SEQUENCE [LARGE SCALE GENOMIC DNA]</scope>
    <source>
        <strain evidence="3 4">DSM 14263</strain>
    </source>
</reference>
<dbReference type="Pfam" id="PF13400">
    <property type="entry name" value="Tad"/>
    <property type="match status" value="1"/>
</dbReference>
<sequence>MAGSIAIQGRQSESGGRPIPTCVDLHVASLRRQGGQALILAVVALVVLCLGVIVLFNTGQSVSKKVQLVNAADATAYSVAVQQARAYNLIAYMNRATVANEVAVAQMVSWYSWTNFALRGTDNFKDAVQAIAVVFDVTVVLAEIGAALQEVVSALNEVKQVVQEVRDAMQAGFSAGVTAIAALNEVYAKASWLIASVDSQEALKLATDLAGRNTDGQGKIGARGLGLLEQGVLQARDYASTYTIGGGTRPRSSSAGDRYANVVMEARDGFSRSRSDGISLNFGFGSFSLLKRGGTDLVNYRSWVGTDTLDAKARMFCFPLAGCAIKFDVPMAWGGGAAVDKTSGSFRSVASPGINNGRGWDSPYDIDRGHYTRYDGGIDNGSAGSMALNSPAMGGQDKAWLRNYASSAGAHVGLPDNYQDTAANKATVPYLNGYGAAQNGVDALDVGPVFTVLIEQPMNTVRTANNVQGIGGPPDFQAPDKAVSDDMTALSSAQVYFSRPRELFPRAIDSRRELGSLFSPYWQARLVDTPCAVRQEVAVMYGSAAPCLPGSH</sequence>
<proteinExistence type="predicted"/>
<name>A0A316I1A1_9GAMM</name>
<evidence type="ECO:0000259" key="2">
    <source>
        <dbReference type="Pfam" id="PF13400"/>
    </source>
</evidence>
<protein>
    <submittedName>
        <fullName evidence="3">Putative Flp pilus-assembly TadE/G-like protein</fullName>
    </submittedName>
</protein>
<feature type="domain" description="Putative Flp pilus-assembly TadG-like N-terminal" evidence="2">
    <location>
        <begin position="35"/>
        <end position="81"/>
    </location>
</feature>
<feature type="transmembrane region" description="Helical" evidence="1">
    <location>
        <begin position="37"/>
        <end position="56"/>
    </location>
</feature>
<organism evidence="3 4">
    <name type="scientific">Fulvimonas soli</name>
    <dbReference type="NCBI Taxonomy" id="155197"/>
    <lineage>
        <taxon>Bacteria</taxon>
        <taxon>Pseudomonadati</taxon>
        <taxon>Pseudomonadota</taxon>
        <taxon>Gammaproteobacteria</taxon>
        <taxon>Lysobacterales</taxon>
        <taxon>Rhodanobacteraceae</taxon>
        <taxon>Fulvimonas</taxon>
    </lineage>
</organism>
<keyword evidence="1" id="KW-0472">Membrane</keyword>
<keyword evidence="4" id="KW-1185">Reference proteome</keyword>
<keyword evidence="1" id="KW-0812">Transmembrane</keyword>
<keyword evidence="1" id="KW-1133">Transmembrane helix</keyword>
<gene>
    <name evidence="3" type="ORF">C7456_107150</name>
</gene>
<dbReference type="EMBL" id="QGHC01000007">
    <property type="protein sequence ID" value="PWK86759.1"/>
    <property type="molecule type" value="Genomic_DNA"/>
</dbReference>
<comment type="caution">
    <text evidence="3">The sequence shown here is derived from an EMBL/GenBank/DDBJ whole genome shotgun (WGS) entry which is preliminary data.</text>
</comment>
<dbReference type="InterPro" id="IPR028087">
    <property type="entry name" value="Tad_N"/>
</dbReference>
<evidence type="ECO:0000313" key="4">
    <source>
        <dbReference type="Proteomes" id="UP000245812"/>
    </source>
</evidence>